<dbReference type="SUPFAM" id="SSF52047">
    <property type="entry name" value="RNI-like"/>
    <property type="match status" value="1"/>
</dbReference>
<dbReference type="EMBL" id="PQIB02000014">
    <property type="protein sequence ID" value="RLM70170.1"/>
    <property type="molecule type" value="Genomic_DNA"/>
</dbReference>
<dbReference type="Proteomes" id="UP000275267">
    <property type="component" value="Unassembled WGS sequence"/>
</dbReference>
<evidence type="ECO:0000256" key="1">
    <source>
        <dbReference type="SAM" id="MobiDB-lite"/>
    </source>
</evidence>
<gene>
    <name evidence="2" type="ORF">C2845_PM17G14540</name>
</gene>
<evidence type="ECO:0000313" key="2">
    <source>
        <dbReference type="EMBL" id="RLM70170.1"/>
    </source>
</evidence>
<dbReference type="InterPro" id="IPR032675">
    <property type="entry name" value="LRR_dom_sf"/>
</dbReference>
<evidence type="ECO:0000313" key="3">
    <source>
        <dbReference type="Proteomes" id="UP000275267"/>
    </source>
</evidence>
<protein>
    <submittedName>
        <fullName evidence="2">Disease resistance protein RGA4 isoform X1</fullName>
    </submittedName>
</protein>
<comment type="caution">
    <text evidence="2">The sequence shown here is derived from an EMBL/GenBank/DDBJ whole genome shotgun (WGS) entry which is preliminary data.</text>
</comment>
<dbReference type="STRING" id="4540.A0A3L6Q6R7"/>
<dbReference type="Gene3D" id="3.80.10.10">
    <property type="entry name" value="Ribonuclease Inhibitor"/>
    <property type="match status" value="1"/>
</dbReference>
<proteinExistence type="predicted"/>
<sequence length="210" mass="23646">MGATAVTKIGPEFVGYGVGNPGSAEAVAFPKLELLVIRDMPNWEEWTFFVVEEEEATAAGKEAGEDGAAAKQKGEAPPPRMQLLPRLKTLELHRCPKLRALPRKLGKEATSLKELQLRGVDSIKVLENLPFLSEELLFSDCEGVERISNIPRVRRLGAQNCPNLRCVERLDSLHQLFLTEDMQDISSQWLPELQEQHQQLHGEYLDVYTW</sequence>
<feature type="compositionally biased region" description="Low complexity" evidence="1">
    <location>
        <begin position="59"/>
        <end position="71"/>
    </location>
</feature>
<dbReference type="OrthoDB" id="765493at2759"/>
<keyword evidence="3" id="KW-1185">Reference proteome</keyword>
<reference evidence="3" key="1">
    <citation type="journal article" date="2019" name="Nat. Commun.">
        <title>The genome of broomcorn millet.</title>
        <authorList>
            <person name="Zou C."/>
            <person name="Miki D."/>
            <person name="Li D."/>
            <person name="Tang Q."/>
            <person name="Xiao L."/>
            <person name="Rajput S."/>
            <person name="Deng P."/>
            <person name="Jia W."/>
            <person name="Huang R."/>
            <person name="Zhang M."/>
            <person name="Sun Y."/>
            <person name="Hu J."/>
            <person name="Fu X."/>
            <person name="Schnable P.S."/>
            <person name="Li F."/>
            <person name="Zhang H."/>
            <person name="Feng B."/>
            <person name="Zhu X."/>
            <person name="Liu R."/>
            <person name="Schnable J.C."/>
            <person name="Zhu J.-K."/>
            <person name="Zhang H."/>
        </authorList>
    </citation>
    <scope>NUCLEOTIDE SEQUENCE [LARGE SCALE GENOMIC DNA]</scope>
</reference>
<organism evidence="2 3">
    <name type="scientific">Panicum miliaceum</name>
    <name type="common">Proso millet</name>
    <name type="synonym">Broomcorn millet</name>
    <dbReference type="NCBI Taxonomy" id="4540"/>
    <lineage>
        <taxon>Eukaryota</taxon>
        <taxon>Viridiplantae</taxon>
        <taxon>Streptophyta</taxon>
        <taxon>Embryophyta</taxon>
        <taxon>Tracheophyta</taxon>
        <taxon>Spermatophyta</taxon>
        <taxon>Magnoliopsida</taxon>
        <taxon>Liliopsida</taxon>
        <taxon>Poales</taxon>
        <taxon>Poaceae</taxon>
        <taxon>PACMAD clade</taxon>
        <taxon>Panicoideae</taxon>
        <taxon>Panicodae</taxon>
        <taxon>Paniceae</taxon>
        <taxon>Panicinae</taxon>
        <taxon>Panicum</taxon>
        <taxon>Panicum sect. Panicum</taxon>
    </lineage>
</organism>
<accession>A0A3L6Q6R7</accession>
<dbReference type="AlphaFoldDB" id="A0A3L6Q6R7"/>
<name>A0A3L6Q6R7_PANMI</name>
<feature type="region of interest" description="Disordered" evidence="1">
    <location>
        <begin position="59"/>
        <end position="80"/>
    </location>
</feature>